<dbReference type="Proteomes" id="UP001157418">
    <property type="component" value="Unassembled WGS sequence"/>
</dbReference>
<comment type="caution">
    <text evidence="1">The sequence shown here is derived from an EMBL/GenBank/DDBJ whole genome shotgun (WGS) entry which is preliminary data.</text>
</comment>
<sequence>MGDAGFMPEMVKFLDAKSFEAREMASETLFRLVVVPRNQKRFVQNDQNVNFLLQLVNPDEGNSGNRKNLLSIIMSLTFCNDGRKKILSSGYLKNIEKLAEDQVLDAKKIVRNLSSNRFRSMIRGIWHS</sequence>
<gene>
    <name evidence="1" type="ORF">LVIROSA_LOCUS3558</name>
</gene>
<dbReference type="Gene3D" id="1.25.10.10">
    <property type="entry name" value="Leucine-rich Repeat Variant"/>
    <property type="match status" value="1"/>
</dbReference>
<dbReference type="PANTHER" id="PTHR46043:SF5">
    <property type="entry name" value="ARM REPEAT SUPERFAMILY PROTEIN"/>
    <property type="match status" value="1"/>
</dbReference>
<evidence type="ECO:0000313" key="1">
    <source>
        <dbReference type="EMBL" id="CAH1415734.1"/>
    </source>
</evidence>
<dbReference type="EMBL" id="CAKMRJ010000002">
    <property type="protein sequence ID" value="CAH1415734.1"/>
    <property type="molecule type" value="Genomic_DNA"/>
</dbReference>
<dbReference type="InterPro" id="IPR011989">
    <property type="entry name" value="ARM-like"/>
</dbReference>
<dbReference type="AlphaFoldDB" id="A0AAU9LJJ7"/>
<dbReference type="PANTHER" id="PTHR46043">
    <property type="entry name" value="ARM REPEAT SUPERFAMILY PROTEIN"/>
    <property type="match status" value="1"/>
</dbReference>
<keyword evidence="2" id="KW-1185">Reference proteome</keyword>
<accession>A0AAU9LJJ7</accession>
<organism evidence="1 2">
    <name type="scientific">Lactuca virosa</name>
    <dbReference type="NCBI Taxonomy" id="75947"/>
    <lineage>
        <taxon>Eukaryota</taxon>
        <taxon>Viridiplantae</taxon>
        <taxon>Streptophyta</taxon>
        <taxon>Embryophyta</taxon>
        <taxon>Tracheophyta</taxon>
        <taxon>Spermatophyta</taxon>
        <taxon>Magnoliopsida</taxon>
        <taxon>eudicotyledons</taxon>
        <taxon>Gunneridae</taxon>
        <taxon>Pentapetalae</taxon>
        <taxon>asterids</taxon>
        <taxon>campanulids</taxon>
        <taxon>Asterales</taxon>
        <taxon>Asteraceae</taxon>
        <taxon>Cichorioideae</taxon>
        <taxon>Cichorieae</taxon>
        <taxon>Lactucinae</taxon>
        <taxon>Lactuca</taxon>
    </lineage>
</organism>
<reference evidence="1 2" key="1">
    <citation type="submission" date="2022-01" db="EMBL/GenBank/DDBJ databases">
        <authorList>
            <person name="Xiong W."/>
            <person name="Schranz E."/>
        </authorList>
    </citation>
    <scope>NUCLEOTIDE SEQUENCE [LARGE SCALE GENOMIC DNA]</scope>
</reference>
<protein>
    <submittedName>
        <fullName evidence="1">Uncharacterized protein</fullName>
    </submittedName>
</protein>
<proteinExistence type="predicted"/>
<evidence type="ECO:0000313" key="2">
    <source>
        <dbReference type="Proteomes" id="UP001157418"/>
    </source>
</evidence>
<dbReference type="SUPFAM" id="SSF48371">
    <property type="entry name" value="ARM repeat"/>
    <property type="match status" value="1"/>
</dbReference>
<dbReference type="InterPro" id="IPR016024">
    <property type="entry name" value="ARM-type_fold"/>
</dbReference>
<name>A0AAU9LJJ7_9ASTR</name>